<evidence type="ECO:0000256" key="2">
    <source>
        <dbReference type="ARBA" id="ARBA00023316"/>
    </source>
</evidence>
<dbReference type="InterPro" id="IPR009009">
    <property type="entry name" value="RlpA-like_DPBB"/>
</dbReference>
<dbReference type="NCBIfam" id="TIGR00413">
    <property type="entry name" value="rlpA"/>
    <property type="match status" value="1"/>
</dbReference>
<reference evidence="8" key="1">
    <citation type="journal article" date="2019" name="Int. J. Syst. Evol. Microbiol.">
        <title>The Global Catalogue of Microorganisms (GCM) 10K type strain sequencing project: providing services to taxonomists for standard genome sequencing and annotation.</title>
        <authorList>
            <consortium name="The Broad Institute Genomics Platform"/>
            <consortium name="The Broad Institute Genome Sequencing Center for Infectious Disease"/>
            <person name="Wu L."/>
            <person name="Ma J."/>
        </authorList>
    </citation>
    <scope>NUCLEOTIDE SEQUENCE [LARGE SCALE GENOMIC DNA]</scope>
    <source>
        <strain evidence="8">CGMCC 1.15103</strain>
    </source>
</reference>
<dbReference type="Pfam" id="PF03330">
    <property type="entry name" value="DPBB_1"/>
    <property type="match status" value="1"/>
</dbReference>
<keyword evidence="1 3" id="KW-0456">Lyase</keyword>
<dbReference type="Proteomes" id="UP000602004">
    <property type="component" value="Unassembled WGS sequence"/>
</dbReference>
<sequence length="184" mass="18938">MLAGCATPPGASSTSDSGAPLSTRNAQAGSSGPQAFGSASASDAATKGSLLANAQPLTDGGPSISDFHQTGRASWYGRGFHGRRTANGERFDMHALTAAHRTLPLGSYVRVTNPATSRSVVVRINDRGPYARGRVIDLSMAAAAALDMRHAGTARVKIEGLTRQEARAELNETLASNSGSSAEK</sequence>
<feature type="domain" description="RlpA-like protein double-psi beta-barrel" evidence="6">
    <location>
        <begin position="69"/>
        <end position="158"/>
    </location>
</feature>
<feature type="region of interest" description="Disordered" evidence="5">
    <location>
        <begin position="1"/>
        <end position="41"/>
    </location>
</feature>
<evidence type="ECO:0000256" key="3">
    <source>
        <dbReference type="HAMAP-Rule" id="MF_02071"/>
    </source>
</evidence>
<keyword evidence="8" id="KW-1185">Reference proteome</keyword>
<proteinExistence type="inferred from homology"/>
<dbReference type="EC" id="4.2.2.-" evidence="3"/>
<accession>A0ABQ1M403</accession>
<name>A0ABQ1M403_9BURK</name>
<evidence type="ECO:0000259" key="6">
    <source>
        <dbReference type="Pfam" id="PF03330"/>
    </source>
</evidence>
<protein>
    <recommendedName>
        <fullName evidence="3">Endolytic peptidoglycan transglycosylase RlpA</fullName>
        <ecNumber evidence="3">4.2.2.-</ecNumber>
    </recommendedName>
</protein>
<dbReference type="Gene3D" id="2.40.40.10">
    <property type="entry name" value="RlpA-like domain"/>
    <property type="match status" value="1"/>
</dbReference>
<dbReference type="PANTHER" id="PTHR34183:SF1">
    <property type="entry name" value="ENDOLYTIC PEPTIDOGLYCAN TRANSGLYCOSYLASE RLPA"/>
    <property type="match status" value="1"/>
</dbReference>
<dbReference type="EMBL" id="BMHL01000003">
    <property type="protein sequence ID" value="GGC34364.1"/>
    <property type="molecule type" value="Genomic_DNA"/>
</dbReference>
<comment type="caution">
    <text evidence="7">The sequence shown here is derived from an EMBL/GenBank/DDBJ whole genome shotgun (WGS) entry which is preliminary data.</text>
</comment>
<dbReference type="InterPro" id="IPR012997">
    <property type="entry name" value="RplA"/>
</dbReference>
<keyword evidence="2 3" id="KW-0961">Cell wall biogenesis/degradation</keyword>
<comment type="similarity">
    <text evidence="3 4">Belongs to the RlpA family.</text>
</comment>
<evidence type="ECO:0000256" key="4">
    <source>
        <dbReference type="RuleBase" id="RU003495"/>
    </source>
</evidence>
<evidence type="ECO:0000313" key="8">
    <source>
        <dbReference type="Proteomes" id="UP000602004"/>
    </source>
</evidence>
<dbReference type="PANTHER" id="PTHR34183">
    <property type="entry name" value="ENDOLYTIC PEPTIDOGLYCAN TRANSGLYCOSYLASE RLPA"/>
    <property type="match status" value="1"/>
</dbReference>
<dbReference type="HAMAP" id="MF_02071">
    <property type="entry name" value="RlpA"/>
    <property type="match status" value="1"/>
</dbReference>
<evidence type="ECO:0000256" key="1">
    <source>
        <dbReference type="ARBA" id="ARBA00023239"/>
    </source>
</evidence>
<dbReference type="CDD" id="cd22268">
    <property type="entry name" value="DPBB_RlpA-like"/>
    <property type="match status" value="1"/>
</dbReference>
<dbReference type="InterPro" id="IPR034718">
    <property type="entry name" value="RlpA"/>
</dbReference>
<comment type="function">
    <text evidence="3">Lytic transglycosylase with a strong preference for naked glycan strands that lack stem peptides.</text>
</comment>
<feature type="compositionally biased region" description="Polar residues" evidence="5">
    <location>
        <begin position="10"/>
        <end position="41"/>
    </location>
</feature>
<organism evidence="7 8">
    <name type="scientific">Paraburkholderia caffeinilytica</name>
    <dbReference type="NCBI Taxonomy" id="1761016"/>
    <lineage>
        <taxon>Bacteria</taxon>
        <taxon>Pseudomonadati</taxon>
        <taxon>Pseudomonadota</taxon>
        <taxon>Betaproteobacteria</taxon>
        <taxon>Burkholderiales</taxon>
        <taxon>Burkholderiaceae</taxon>
        <taxon>Paraburkholderia</taxon>
    </lineage>
</organism>
<evidence type="ECO:0000313" key="7">
    <source>
        <dbReference type="EMBL" id="GGC34364.1"/>
    </source>
</evidence>
<evidence type="ECO:0000256" key="5">
    <source>
        <dbReference type="SAM" id="MobiDB-lite"/>
    </source>
</evidence>
<dbReference type="InterPro" id="IPR036908">
    <property type="entry name" value="RlpA-like_sf"/>
</dbReference>
<dbReference type="SUPFAM" id="SSF50685">
    <property type="entry name" value="Barwin-like endoglucanases"/>
    <property type="match status" value="1"/>
</dbReference>
<gene>
    <name evidence="3" type="primary">rlpA</name>
    <name evidence="7" type="ORF">GCM10011400_21290</name>
</gene>